<evidence type="ECO:0000313" key="2">
    <source>
        <dbReference type="EMBL" id="GAA3797231.1"/>
    </source>
</evidence>
<sequence>MTAESTKPTFYALEIQERRRANALEASQSPNTVTVATTKDGIRLCSPASLSLLRPAPPVNPPGKEAGSMTRFATTPYPTASWT</sequence>
<evidence type="ECO:0000256" key="1">
    <source>
        <dbReference type="SAM" id="MobiDB-lite"/>
    </source>
</evidence>
<dbReference type="Proteomes" id="UP001501009">
    <property type="component" value="Unassembled WGS sequence"/>
</dbReference>
<gene>
    <name evidence="2" type="ORF">GCM10022403_033940</name>
</gene>
<reference evidence="3" key="1">
    <citation type="journal article" date="2019" name="Int. J. Syst. Evol. Microbiol.">
        <title>The Global Catalogue of Microorganisms (GCM) 10K type strain sequencing project: providing services to taxonomists for standard genome sequencing and annotation.</title>
        <authorList>
            <consortium name="The Broad Institute Genomics Platform"/>
            <consortium name="The Broad Institute Genome Sequencing Center for Infectious Disease"/>
            <person name="Wu L."/>
            <person name="Ma J."/>
        </authorList>
    </citation>
    <scope>NUCLEOTIDE SEQUENCE [LARGE SCALE GENOMIC DNA]</scope>
    <source>
        <strain evidence="3">JCM 17138</strain>
    </source>
</reference>
<name>A0ABP7HJZ4_9ACTN</name>
<protein>
    <submittedName>
        <fullName evidence="2">Uncharacterized protein</fullName>
    </submittedName>
</protein>
<keyword evidence="3" id="KW-1185">Reference proteome</keyword>
<feature type="compositionally biased region" description="Polar residues" evidence="1">
    <location>
        <begin position="71"/>
        <end position="83"/>
    </location>
</feature>
<proteinExistence type="predicted"/>
<dbReference type="EMBL" id="BAABDE010000016">
    <property type="protein sequence ID" value="GAA3797231.1"/>
    <property type="molecule type" value="Genomic_DNA"/>
</dbReference>
<feature type="region of interest" description="Disordered" evidence="1">
    <location>
        <begin position="51"/>
        <end position="83"/>
    </location>
</feature>
<comment type="caution">
    <text evidence="2">The sequence shown here is derived from an EMBL/GenBank/DDBJ whole genome shotgun (WGS) entry which is preliminary data.</text>
</comment>
<accession>A0ABP7HJZ4</accession>
<evidence type="ECO:0000313" key="3">
    <source>
        <dbReference type="Proteomes" id="UP001501009"/>
    </source>
</evidence>
<organism evidence="2 3">
    <name type="scientific">Streptomyces coacervatus</name>
    <dbReference type="NCBI Taxonomy" id="647381"/>
    <lineage>
        <taxon>Bacteria</taxon>
        <taxon>Bacillati</taxon>
        <taxon>Actinomycetota</taxon>
        <taxon>Actinomycetes</taxon>
        <taxon>Kitasatosporales</taxon>
        <taxon>Streptomycetaceae</taxon>
        <taxon>Streptomyces</taxon>
    </lineage>
</organism>